<evidence type="ECO:0000256" key="1">
    <source>
        <dbReference type="SAM" id="MobiDB-lite"/>
    </source>
</evidence>
<dbReference type="OrthoDB" id="444265at2759"/>
<organism evidence="2 3">
    <name type="scientific">Hermanssonia centrifuga</name>
    <dbReference type="NCBI Taxonomy" id="98765"/>
    <lineage>
        <taxon>Eukaryota</taxon>
        <taxon>Fungi</taxon>
        <taxon>Dikarya</taxon>
        <taxon>Basidiomycota</taxon>
        <taxon>Agaricomycotina</taxon>
        <taxon>Agaricomycetes</taxon>
        <taxon>Polyporales</taxon>
        <taxon>Meruliaceae</taxon>
        <taxon>Hermanssonia</taxon>
    </lineage>
</organism>
<dbReference type="Proteomes" id="UP000186601">
    <property type="component" value="Unassembled WGS sequence"/>
</dbReference>
<keyword evidence="3" id="KW-1185">Reference proteome</keyword>
<feature type="compositionally biased region" description="Basic residues" evidence="1">
    <location>
        <begin position="101"/>
        <end position="111"/>
    </location>
</feature>
<proteinExistence type="predicted"/>
<gene>
    <name evidence="2" type="ORF">PHLCEN_2v5587</name>
</gene>
<dbReference type="STRING" id="98765.A0A2R6P206"/>
<comment type="caution">
    <text evidence="2">The sequence shown here is derived from an EMBL/GenBank/DDBJ whole genome shotgun (WGS) entry which is preliminary data.</text>
</comment>
<sequence>MVRDSRSPGRSYRSEYLDRDTRSRGSEDRWRERQHTQRDDRRQRDRKEDLDYDRVRGRGEGSRRSGHDDSRDRAPQRSDRDLDHRNARGGTSRRSASPQRRPSHTKSKSVSRSKSPEDKAKPNFAPSGLLAAATKTVDHADGTKTVLKYHEPAEARKPVVGWRLYVFKGKEQAGRYS</sequence>
<evidence type="ECO:0000313" key="3">
    <source>
        <dbReference type="Proteomes" id="UP000186601"/>
    </source>
</evidence>
<name>A0A2R6P206_9APHY</name>
<protein>
    <submittedName>
        <fullName evidence="2">Uncharacterized protein</fullName>
    </submittedName>
</protein>
<dbReference type="EMBL" id="MLYV02000550">
    <property type="protein sequence ID" value="PSR83878.1"/>
    <property type="molecule type" value="Genomic_DNA"/>
</dbReference>
<reference evidence="2 3" key="1">
    <citation type="submission" date="2018-02" db="EMBL/GenBank/DDBJ databases">
        <title>Genome sequence of the basidiomycete white-rot fungus Phlebia centrifuga.</title>
        <authorList>
            <person name="Granchi Z."/>
            <person name="Peng M."/>
            <person name="de Vries R.P."/>
            <person name="Hilden K."/>
            <person name="Makela M.R."/>
            <person name="Grigoriev I."/>
            <person name="Riley R."/>
        </authorList>
    </citation>
    <scope>NUCLEOTIDE SEQUENCE [LARGE SCALE GENOMIC DNA]</scope>
    <source>
        <strain evidence="2 3">FBCC195</strain>
    </source>
</reference>
<dbReference type="AlphaFoldDB" id="A0A2R6P206"/>
<accession>A0A2R6P206</accession>
<feature type="region of interest" description="Disordered" evidence="1">
    <location>
        <begin position="1"/>
        <end position="129"/>
    </location>
</feature>
<feature type="compositionally biased region" description="Basic and acidic residues" evidence="1">
    <location>
        <begin position="1"/>
        <end position="86"/>
    </location>
</feature>
<evidence type="ECO:0000313" key="2">
    <source>
        <dbReference type="EMBL" id="PSR83878.1"/>
    </source>
</evidence>